<dbReference type="Pfam" id="PF03007">
    <property type="entry name" value="WS_DGAT_cat"/>
    <property type="match status" value="1"/>
</dbReference>
<evidence type="ECO:0000256" key="4">
    <source>
        <dbReference type="ARBA" id="ARBA00022679"/>
    </source>
</evidence>
<organism evidence="8 9">
    <name type="scientific">Olea europaea subsp. europaea</name>
    <dbReference type="NCBI Taxonomy" id="158383"/>
    <lineage>
        <taxon>Eukaryota</taxon>
        <taxon>Viridiplantae</taxon>
        <taxon>Streptophyta</taxon>
        <taxon>Embryophyta</taxon>
        <taxon>Tracheophyta</taxon>
        <taxon>Spermatophyta</taxon>
        <taxon>Magnoliopsida</taxon>
        <taxon>eudicotyledons</taxon>
        <taxon>Gunneridae</taxon>
        <taxon>Pentapetalae</taxon>
        <taxon>asterids</taxon>
        <taxon>lamiids</taxon>
        <taxon>Lamiales</taxon>
        <taxon>Oleaceae</taxon>
        <taxon>Oleeae</taxon>
        <taxon>Olea</taxon>
    </lineage>
</organism>
<evidence type="ECO:0000256" key="2">
    <source>
        <dbReference type="ARBA" id="ARBA00005189"/>
    </source>
</evidence>
<evidence type="ECO:0000256" key="6">
    <source>
        <dbReference type="ARBA" id="ARBA00048109"/>
    </source>
</evidence>
<accession>A0A8S0TAL6</accession>
<proteinExistence type="predicted"/>
<evidence type="ECO:0000313" key="8">
    <source>
        <dbReference type="EMBL" id="CAA3001110.1"/>
    </source>
</evidence>
<dbReference type="AlphaFoldDB" id="A0A8S0TAL6"/>
<evidence type="ECO:0000259" key="7">
    <source>
        <dbReference type="Pfam" id="PF03007"/>
    </source>
</evidence>
<dbReference type="EC" id="2.3.1.20" evidence="3"/>
<comment type="pathway">
    <text evidence="1">Glycerolipid metabolism; triacylglycerol biosynthesis.</text>
</comment>
<dbReference type="EMBL" id="CACTIH010005733">
    <property type="protein sequence ID" value="CAA3001110.1"/>
    <property type="molecule type" value="Genomic_DNA"/>
</dbReference>
<evidence type="ECO:0000256" key="5">
    <source>
        <dbReference type="ARBA" id="ARBA00023315"/>
    </source>
</evidence>
<dbReference type="PANTHER" id="PTHR31650:SF34">
    <property type="entry name" value="O-ACYLTRANSFERASE WSD1-LIKE ISOFORM X1"/>
    <property type="match status" value="1"/>
</dbReference>
<keyword evidence="4" id="KW-0808">Transferase</keyword>
<dbReference type="Gramene" id="OE9A080779T1">
    <property type="protein sequence ID" value="OE9A080779C1"/>
    <property type="gene ID" value="OE9A080779"/>
</dbReference>
<keyword evidence="9" id="KW-1185">Reference proteome</keyword>
<dbReference type="GO" id="GO:0004144">
    <property type="term" value="F:diacylglycerol O-acyltransferase activity"/>
    <property type="evidence" value="ECO:0007669"/>
    <property type="project" value="UniProtKB-EC"/>
</dbReference>
<gene>
    <name evidence="8" type="ORF">OLEA9_A080779</name>
</gene>
<evidence type="ECO:0000256" key="1">
    <source>
        <dbReference type="ARBA" id="ARBA00004771"/>
    </source>
</evidence>
<reference evidence="8 9" key="1">
    <citation type="submission" date="2019-12" db="EMBL/GenBank/DDBJ databases">
        <authorList>
            <person name="Alioto T."/>
            <person name="Alioto T."/>
            <person name="Gomez Garrido J."/>
        </authorList>
    </citation>
    <scope>NUCLEOTIDE SEQUENCE [LARGE SCALE GENOMIC DNA]</scope>
</reference>
<dbReference type="GO" id="GO:0005886">
    <property type="term" value="C:plasma membrane"/>
    <property type="evidence" value="ECO:0007669"/>
    <property type="project" value="TreeGrafter"/>
</dbReference>
<feature type="domain" description="O-acyltransferase WSD1-like N-terminal" evidence="7">
    <location>
        <begin position="3"/>
        <end position="82"/>
    </location>
</feature>
<name>A0A8S0TAL6_OLEEU</name>
<dbReference type="InterPro" id="IPR045034">
    <property type="entry name" value="O-acyltransferase_WSD1-like"/>
</dbReference>
<protein>
    <recommendedName>
        <fullName evidence="3">diacylglycerol O-acyltransferase</fullName>
        <ecNumber evidence="3">2.3.1.20</ecNumber>
    </recommendedName>
</protein>
<dbReference type="OrthoDB" id="1430974at2759"/>
<evidence type="ECO:0000256" key="3">
    <source>
        <dbReference type="ARBA" id="ARBA00013244"/>
    </source>
</evidence>
<comment type="caution">
    <text evidence="8">The sequence shown here is derived from an EMBL/GenBank/DDBJ whole genome shotgun (WGS) entry which is preliminary data.</text>
</comment>
<dbReference type="InterPro" id="IPR004255">
    <property type="entry name" value="O-acyltransferase_WSD1_N"/>
</dbReference>
<dbReference type="PANTHER" id="PTHR31650">
    <property type="entry name" value="O-ACYLTRANSFERASE (WSD1-LIKE) FAMILY PROTEIN"/>
    <property type="match status" value="1"/>
</dbReference>
<evidence type="ECO:0000313" key="9">
    <source>
        <dbReference type="Proteomes" id="UP000594638"/>
    </source>
</evidence>
<dbReference type="Proteomes" id="UP000594638">
    <property type="component" value="Unassembled WGS sequence"/>
</dbReference>
<sequence>MDQLPKSRPLWEIHIIKYPTKNSAGNIVFKLYHALGDGFSLMGALLSCLQRAENPQLPLTFTALMNENMNIDDDHKGIFKNVTVLLLSLGWQATAGRRWWFDVKVVVGEDWGLDFGYTLTRSEIRAPNLGEVGRRWTGTRSRRLREK</sequence>
<comment type="pathway">
    <text evidence="2">Lipid metabolism.</text>
</comment>
<dbReference type="GO" id="GO:0019432">
    <property type="term" value="P:triglyceride biosynthetic process"/>
    <property type="evidence" value="ECO:0007669"/>
    <property type="project" value="TreeGrafter"/>
</dbReference>
<keyword evidence="5" id="KW-0012">Acyltransferase</keyword>
<comment type="catalytic activity">
    <reaction evidence="6">
        <text>an acyl-CoA + a 1,2-diacyl-sn-glycerol = a triacyl-sn-glycerol + CoA</text>
        <dbReference type="Rhea" id="RHEA:10868"/>
        <dbReference type="ChEBI" id="CHEBI:17815"/>
        <dbReference type="ChEBI" id="CHEBI:57287"/>
        <dbReference type="ChEBI" id="CHEBI:58342"/>
        <dbReference type="ChEBI" id="CHEBI:64615"/>
        <dbReference type="EC" id="2.3.1.20"/>
    </reaction>
</comment>